<dbReference type="InterPro" id="IPR005477">
    <property type="entry name" value="Dxylulose-5-P_synthase"/>
</dbReference>
<dbReference type="AlphaFoldDB" id="A0A1I3GI50"/>
<evidence type="ECO:0000256" key="6">
    <source>
        <dbReference type="ARBA" id="ARBA00022679"/>
    </source>
</evidence>
<dbReference type="InterPro" id="IPR029061">
    <property type="entry name" value="THDP-binding"/>
</dbReference>
<evidence type="ECO:0000256" key="4">
    <source>
        <dbReference type="ARBA" id="ARBA00011738"/>
    </source>
</evidence>
<comment type="cofactor">
    <cofactor evidence="1">
        <name>Mg(2+)</name>
        <dbReference type="ChEBI" id="CHEBI:18420"/>
    </cofactor>
</comment>
<keyword evidence="9" id="KW-0784">Thiamine biosynthesis</keyword>
<dbReference type="NCBIfam" id="NF008968">
    <property type="entry name" value="PRK12315.1"/>
    <property type="match status" value="1"/>
</dbReference>
<keyword evidence="7" id="KW-0479">Metal-binding</keyword>
<dbReference type="Proteomes" id="UP000183639">
    <property type="component" value="Unassembled WGS sequence"/>
</dbReference>
<dbReference type="GO" id="GO:0009228">
    <property type="term" value="P:thiamine biosynthetic process"/>
    <property type="evidence" value="ECO:0007669"/>
    <property type="project" value="UniProtKB-KW"/>
</dbReference>
<dbReference type="FunFam" id="3.40.50.970:FF:000010">
    <property type="entry name" value="1-deoxy-D-xylulose-5-phosphate synthase"/>
    <property type="match status" value="1"/>
</dbReference>
<evidence type="ECO:0000256" key="3">
    <source>
        <dbReference type="ARBA" id="ARBA00011081"/>
    </source>
</evidence>
<dbReference type="GO" id="GO:0016114">
    <property type="term" value="P:terpenoid biosynthetic process"/>
    <property type="evidence" value="ECO:0007669"/>
    <property type="project" value="InterPro"/>
</dbReference>
<dbReference type="CDD" id="cd07033">
    <property type="entry name" value="TPP_PYR_DXS_TK_like"/>
    <property type="match status" value="1"/>
</dbReference>
<proteinExistence type="inferred from homology"/>
<dbReference type="Pfam" id="PF13292">
    <property type="entry name" value="DXP_synthase_N"/>
    <property type="match status" value="2"/>
</dbReference>
<evidence type="ECO:0000256" key="11">
    <source>
        <dbReference type="ARBA" id="ARBA00023229"/>
    </source>
</evidence>
<dbReference type="CDD" id="cd02007">
    <property type="entry name" value="TPP_DXS"/>
    <property type="match status" value="1"/>
</dbReference>
<evidence type="ECO:0000256" key="9">
    <source>
        <dbReference type="ARBA" id="ARBA00022977"/>
    </source>
</evidence>
<dbReference type="NCBIfam" id="NF003933">
    <property type="entry name" value="PRK05444.2-2"/>
    <property type="match status" value="1"/>
</dbReference>
<evidence type="ECO:0000256" key="10">
    <source>
        <dbReference type="ARBA" id="ARBA00023052"/>
    </source>
</evidence>
<dbReference type="SUPFAM" id="SSF52922">
    <property type="entry name" value="TK C-terminal domain-like"/>
    <property type="match status" value="1"/>
</dbReference>
<gene>
    <name evidence="13" type="ORF">SAMN04487861_12252</name>
</gene>
<sequence length="582" mass="64890">MYLEKVTGPEDIKGFSAEQRRALAREMREAMLKRASIHGGHFGPDFGIVEATIALHTVFDSPKDKFVFDISHQAYPHKMLTGRKDAYLYEEHYDDVSGYTNPEESAHDMFNVGHTSTSISLATGLAKARDLKGDKENIIAIIGDGSMSGGEALEGLDTAGEMKSNLIIVFNDNDQSIAEVHGGMYKGFKELRDTNGKSERNLFKAMGLDYRFVADGNDAEAMIAALEEVKDIDHPVVLHIVTKKGKGYKFAEENKEEWHWHMPFDIETGEVTQPLIDPYAEQTAETFLRLAKEDKKFIAISAATPASMGLTQARREELGEHYIDVGIAEEQAVAMASGLAKNGAHPVFGDYSSFFQRTYDQLAQDVCVNNSPATFLVFWASMYGMNDVTHLGFYDIPMMSNIPNLVYLAPTSPEEYQAMLDWSVAQEKYPVAIRVSHMMVGSSNRPVRKSYDELNKYEVVRQGSQVALIGLGSFCNLAEEAAAKLKEQGMEATVINPLFITGLDEELLESLKENHDMVVTLEDGVLEGGFGEKIARFYGADRMKVLNFGLPKKFYDRYDYGKLAQEHHLTAEQIAEDIIKTL</sequence>
<dbReference type="EMBL" id="FOQK01000022">
    <property type="protein sequence ID" value="SFI23113.1"/>
    <property type="molecule type" value="Genomic_DNA"/>
</dbReference>
<dbReference type="InterPro" id="IPR009014">
    <property type="entry name" value="Transketo_C/PFOR_II"/>
</dbReference>
<dbReference type="OrthoDB" id="9803371at2"/>
<evidence type="ECO:0000313" key="14">
    <source>
        <dbReference type="Proteomes" id="UP000183639"/>
    </source>
</evidence>
<comment type="subunit">
    <text evidence="4">Homodimer.</text>
</comment>
<evidence type="ECO:0000256" key="8">
    <source>
        <dbReference type="ARBA" id="ARBA00022842"/>
    </source>
</evidence>
<dbReference type="GO" id="GO:0005829">
    <property type="term" value="C:cytosol"/>
    <property type="evidence" value="ECO:0007669"/>
    <property type="project" value="TreeGrafter"/>
</dbReference>
<dbReference type="UniPathway" id="UPA00064">
    <property type="reaction ID" value="UER00091"/>
</dbReference>
<keyword evidence="8" id="KW-0460">Magnesium</keyword>
<dbReference type="GO" id="GO:0019288">
    <property type="term" value="P:isopentenyl diphosphate biosynthetic process, methylerythritol 4-phosphate pathway"/>
    <property type="evidence" value="ECO:0007669"/>
    <property type="project" value="TreeGrafter"/>
</dbReference>
<evidence type="ECO:0000256" key="5">
    <source>
        <dbReference type="ARBA" id="ARBA00013150"/>
    </source>
</evidence>
<dbReference type="SMART" id="SM00861">
    <property type="entry name" value="Transket_pyr"/>
    <property type="match status" value="1"/>
</dbReference>
<evidence type="ECO:0000256" key="2">
    <source>
        <dbReference type="ARBA" id="ARBA00004980"/>
    </source>
</evidence>
<dbReference type="Pfam" id="PF02779">
    <property type="entry name" value="Transket_pyr"/>
    <property type="match status" value="1"/>
</dbReference>
<dbReference type="Pfam" id="PF02780">
    <property type="entry name" value="Transketolase_C"/>
    <property type="match status" value="1"/>
</dbReference>
<keyword evidence="10" id="KW-0786">Thiamine pyrophosphate</keyword>
<dbReference type="PANTHER" id="PTHR43322:SF1">
    <property type="entry name" value="1-DEOXY-D-XYLULOSE-5-PHOSPHATE SYNTHASE"/>
    <property type="match status" value="1"/>
</dbReference>
<comment type="similarity">
    <text evidence="3">Belongs to the transketolase family. DXPS subfamily.</text>
</comment>
<dbReference type="GO" id="GO:0008661">
    <property type="term" value="F:1-deoxy-D-xylulose-5-phosphate synthase activity"/>
    <property type="evidence" value="ECO:0007669"/>
    <property type="project" value="UniProtKB-EC"/>
</dbReference>
<dbReference type="Gene3D" id="3.40.50.970">
    <property type="match status" value="2"/>
</dbReference>
<comment type="pathway">
    <text evidence="2">Metabolic intermediate biosynthesis; 1-deoxy-D-xylulose 5-phosphate biosynthesis; 1-deoxy-D-xylulose 5-phosphate from D-glyceraldehyde 3-phosphate and pyruvate: step 1/1.</text>
</comment>
<accession>A0A1I3GI50</accession>
<keyword evidence="11" id="KW-0414">Isoprene biosynthesis</keyword>
<dbReference type="Gene3D" id="3.40.50.920">
    <property type="match status" value="1"/>
</dbReference>
<dbReference type="SUPFAM" id="SSF52518">
    <property type="entry name" value="Thiamin diphosphate-binding fold (THDP-binding)"/>
    <property type="match status" value="2"/>
</dbReference>
<protein>
    <recommendedName>
        <fullName evidence="5">1-deoxy-D-xylulose-5-phosphate synthase</fullName>
        <ecNumber evidence="5">2.2.1.7</ecNumber>
    </recommendedName>
</protein>
<dbReference type="PANTHER" id="PTHR43322">
    <property type="entry name" value="1-D-DEOXYXYLULOSE 5-PHOSPHATE SYNTHASE-RELATED"/>
    <property type="match status" value="1"/>
</dbReference>
<keyword evidence="6" id="KW-0808">Transferase</keyword>
<evidence type="ECO:0000313" key="13">
    <source>
        <dbReference type="EMBL" id="SFI23113.1"/>
    </source>
</evidence>
<dbReference type="RefSeq" id="WP_075445027.1">
    <property type="nucleotide sequence ID" value="NZ_FOQK01000022.1"/>
</dbReference>
<dbReference type="GO" id="GO:0046872">
    <property type="term" value="F:metal ion binding"/>
    <property type="evidence" value="ECO:0007669"/>
    <property type="project" value="UniProtKB-KW"/>
</dbReference>
<feature type="domain" description="Transketolase-like pyrimidine-binding" evidence="12">
    <location>
        <begin position="277"/>
        <end position="442"/>
    </location>
</feature>
<dbReference type="InterPro" id="IPR005475">
    <property type="entry name" value="Transketolase-like_Pyr-bd"/>
</dbReference>
<evidence type="ECO:0000256" key="1">
    <source>
        <dbReference type="ARBA" id="ARBA00001946"/>
    </source>
</evidence>
<dbReference type="EC" id="2.2.1.7" evidence="5"/>
<evidence type="ECO:0000256" key="7">
    <source>
        <dbReference type="ARBA" id="ARBA00022723"/>
    </source>
</evidence>
<reference evidence="13 14" key="1">
    <citation type="submission" date="2016-10" db="EMBL/GenBank/DDBJ databases">
        <authorList>
            <person name="de Groot N.N."/>
        </authorList>
    </citation>
    <scope>NUCLEOTIDE SEQUENCE [LARGE SCALE GENOMIC DNA]</scope>
    <source>
        <strain evidence="13 14">Z108</strain>
    </source>
</reference>
<organism evidence="13 14">
    <name type="scientific">Selenomonas ruminantium</name>
    <dbReference type="NCBI Taxonomy" id="971"/>
    <lineage>
        <taxon>Bacteria</taxon>
        <taxon>Bacillati</taxon>
        <taxon>Bacillota</taxon>
        <taxon>Negativicutes</taxon>
        <taxon>Selenomonadales</taxon>
        <taxon>Selenomonadaceae</taxon>
        <taxon>Selenomonas</taxon>
    </lineage>
</organism>
<evidence type="ECO:0000259" key="12">
    <source>
        <dbReference type="SMART" id="SM00861"/>
    </source>
</evidence>
<name>A0A1I3GI50_SELRU</name>
<dbReference type="InterPro" id="IPR033248">
    <property type="entry name" value="Transketolase_C"/>
</dbReference>